<feature type="compositionally biased region" description="Low complexity" evidence="9">
    <location>
        <begin position="629"/>
        <end position="644"/>
    </location>
</feature>
<dbReference type="SFLD" id="SFLDS00052">
    <property type="entry name" value="Ferric_Reductase_Domain"/>
    <property type="match status" value="1"/>
</dbReference>
<comment type="caution">
    <text evidence="14">The sequence shown here is derived from an EMBL/GenBank/DDBJ whole genome shotgun (WGS) entry which is preliminary data.</text>
</comment>
<evidence type="ECO:0000256" key="7">
    <source>
        <dbReference type="ARBA" id="ARBA00023065"/>
    </source>
</evidence>
<organism evidence="14 15">
    <name type="scientific">Orbilia blumenaviensis</name>
    <dbReference type="NCBI Taxonomy" id="1796055"/>
    <lineage>
        <taxon>Eukaryota</taxon>
        <taxon>Fungi</taxon>
        <taxon>Dikarya</taxon>
        <taxon>Ascomycota</taxon>
        <taxon>Pezizomycotina</taxon>
        <taxon>Orbiliomycetes</taxon>
        <taxon>Orbiliales</taxon>
        <taxon>Orbiliaceae</taxon>
        <taxon>Orbilia</taxon>
    </lineage>
</organism>
<dbReference type="Pfam" id="PF01794">
    <property type="entry name" value="Ferric_reduct"/>
    <property type="match status" value="1"/>
</dbReference>
<feature type="region of interest" description="Disordered" evidence="9">
    <location>
        <begin position="494"/>
        <end position="516"/>
    </location>
</feature>
<dbReference type="GO" id="GO:0006879">
    <property type="term" value="P:intracellular iron ion homeostasis"/>
    <property type="evidence" value="ECO:0007669"/>
    <property type="project" value="TreeGrafter"/>
</dbReference>
<dbReference type="GO" id="GO:0015677">
    <property type="term" value="P:copper ion import"/>
    <property type="evidence" value="ECO:0007669"/>
    <property type="project" value="TreeGrafter"/>
</dbReference>
<keyword evidence="8 10" id="KW-0472">Membrane</keyword>
<dbReference type="GO" id="GO:0006826">
    <property type="term" value="P:iron ion transport"/>
    <property type="evidence" value="ECO:0007669"/>
    <property type="project" value="TreeGrafter"/>
</dbReference>
<evidence type="ECO:0000256" key="2">
    <source>
        <dbReference type="ARBA" id="ARBA00022448"/>
    </source>
</evidence>
<dbReference type="PANTHER" id="PTHR32361">
    <property type="entry name" value="FERRIC/CUPRIC REDUCTASE TRANSMEMBRANE COMPONENT"/>
    <property type="match status" value="1"/>
</dbReference>
<dbReference type="Gene3D" id="3.40.50.80">
    <property type="entry name" value="Nucleotide-binding domain of ferredoxin-NADP reductase (FNR) module"/>
    <property type="match status" value="1"/>
</dbReference>
<proteinExistence type="predicted"/>
<dbReference type="Proteomes" id="UP001373714">
    <property type="component" value="Unassembled WGS sequence"/>
</dbReference>
<dbReference type="SFLD" id="SFLDG01168">
    <property type="entry name" value="Ferric_reductase_subgroup_(FRE"/>
    <property type="match status" value="1"/>
</dbReference>
<feature type="region of interest" description="Disordered" evidence="9">
    <location>
        <begin position="557"/>
        <end position="652"/>
    </location>
</feature>
<sequence length="735" mass="81978">MPFPWHMTVHSPEAKQLRRSILDFYGILVVFTTLVVIPVAVCWFGHVYRYNLVKHNNNSDNNKKKKNGKGTSAAAVYSRLARGVYILHWWLSRPLFSTTAKKTSGGSGSRGRGSGGKRIIGIKRHRLGSRKSWLLGTLWTAFILFANISSTGDDYFHLTKRLGHTATALLPAQYLLSSRFILQQTSILTYQTHETLNQAHRWLGRTVYVLFTLHGVLYTNYFVTVNKLYRLLYWDVITGFLGLIIMNTIFITSLPRYRRVAYRVFLGVHQLLGVLILPVAWFHVPDTRRYLLIAGAVWVVERVGRYLVSREMGVRVTAVSRTALDLRGVAGWIVGGGGGYNQRHNRGVGISHGDYNGNNTGGGGGGGVVMRKGNGKPPVVPPGSHYYVYVPSMPRSRGNPFTLSSVDDETGEMKFLVRVRNGFTKELKDVAMATTTMTTAVDASLNMVIEGPYGIAGVFPGFGWFDAFLFVTGGIGITMTLSVLRELVVEIEDEDGEVEDDEDEGDGEREGEKMGVGAGGIDVKFLWAVGGVEDAAWPLAELLKAGPTRCRPEVDIYISESSKDFGDDDDDDDTDEEDRGEQEDYDERVSLELDDLVGEGDSQSLLPTTEPLSSSHHNRRNQSDSTMRNNNNNNNTTATATNNTLSKQEREKKMDKEIESLSYRYGRTQIAPRIQRGRPDLTRMTEEFCGERGKGKRIGVFVCGPEGMGRDVRRALEGCYRDSVIWVWDERFGTS</sequence>
<evidence type="ECO:0000256" key="9">
    <source>
        <dbReference type="SAM" id="MobiDB-lite"/>
    </source>
</evidence>
<feature type="transmembrane region" description="Helical" evidence="10">
    <location>
        <begin position="202"/>
        <end position="219"/>
    </location>
</feature>
<feature type="transmembrane region" description="Helical" evidence="10">
    <location>
        <begin position="264"/>
        <end position="284"/>
    </location>
</feature>
<keyword evidence="2" id="KW-0813">Transport</keyword>
<dbReference type="PANTHER" id="PTHR32361:SF9">
    <property type="entry name" value="FERRIC REDUCTASE TRANSMEMBRANE COMPONENT 3-RELATED"/>
    <property type="match status" value="1"/>
</dbReference>
<evidence type="ECO:0000256" key="6">
    <source>
        <dbReference type="ARBA" id="ARBA00023002"/>
    </source>
</evidence>
<feature type="domain" description="Ferric reductase NAD binding" evidence="13">
    <location>
        <begin position="465"/>
        <end position="714"/>
    </location>
</feature>
<keyword evidence="6" id="KW-0560">Oxidoreductase</keyword>
<accession>A0AAV9VNT4</accession>
<evidence type="ECO:0000256" key="10">
    <source>
        <dbReference type="SAM" id="Phobius"/>
    </source>
</evidence>
<dbReference type="GO" id="GO:0005886">
    <property type="term" value="C:plasma membrane"/>
    <property type="evidence" value="ECO:0007669"/>
    <property type="project" value="TreeGrafter"/>
</dbReference>
<feature type="compositionally biased region" description="Low complexity" evidence="9">
    <location>
        <begin position="602"/>
        <end position="615"/>
    </location>
</feature>
<feature type="transmembrane region" description="Helical" evidence="10">
    <location>
        <begin position="231"/>
        <end position="252"/>
    </location>
</feature>
<keyword evidence="5 10" id="KW-1133">Transmembrane helix</keyword>
<keyword evidence="3 10" id="KW-0812">Transmembrane</keyword>
<keyword evidence="15" id="KW-1185">Reference proteome</keyword>
<keyword evidence="7" id="KW-0406">Ion transport</keyword>
<dbReference type="InterPro" id="IPR013130">
    <property type="entry name" value="Fe3_Rdtase_TM_dom"/>
</dbReference>
<evidence type="ECO:0000259" key="13">
    <source>
        <dbReference type="Pfam" id="PF08030"/>
    </source>
</evidence>
<dbReference type="SUPFAM" id="SSF52343">
    <property type="entry name" value="Ferredoxin reductase-like, C-terminal NADP-linked domain"/>
    <property type="match status" value="1"/>
</dbReference>
<evidence type="ECO:0000256" key="3">
    <source>
        <dbReference type="ARBA" id="ARBA00022692"/>
    </source>
</evidence>
<dbReference type="Pfam" id="PF08030">
    <property type="entry name" value="NAD_binding_6"/>
    <property type="match status" value="1"/>
</dbReference>
<evidence type="ECO:0000259" key="11">
    <source>
        <dbReference type="Pfam" id="PF01794"/>
    </source>
</evidence>
<reference evidence="14 15" key="1">
    <citation type="submission" date="2019-10" db="EMBL/GenBank/DDBJ databases">
        <authorList>
            <person name="Palmer J.M."/>
        </authorList>
    </citation>
    <scope>NUCLEOTIDE SEQUENCE [LARGE SCALE GENOMIC DNA]</scope>
    <source>
        <strain evidence="14 15">TWF730</strain>
    </source>
</reference>
<evidence type="ECO:0000256" key="1">
    <source>
        <dbReference type="ARBA" id="ARBA00004141"/>
    </source>
</evidence>
<feature type="domain" description="FAD-binding 8" evidence="12">
    <location>
        <begin position="380"/>
        <end position="455"/>
    </location>
</feature>
<feature type="compositionally biased region" description="Acidic residues" evidence="9">
    <location>
        <begin position="494"/>
        <end position="507"/>
    </location>
</feature>
<dbReference type="AlphaFoldDB" id="A0AAV9VNT4"/>
<dbReference type="InterPro" id="IPR051410">
    <property type="entry name" value="Ferric/Cupric_Reductase"/>
</dbReference>
<keyword evidence="4" id="KW-0249">Electron transport</keyword>
<protein>
    <submittedName>
        <fullName evidence="14">Ferric reductase like transmembrane component</fullName>
    </submittedName>
</protein>
<name>A0AAV9VNT4_9PEZI</name>
<gene>
    <name evidence="14" type="primary">AIM14</name>
    <name evidence="14" type="ORF">TWF730_000809</name>
</gene>
<feature type="domain" description="Ferric oxidoreductase" evidence="11">
    <location>
        <begin position="162"/>
        <end position="277"/>
    </location>
</feature>
<feature type="transmembrane region" description="Helical" evidence="10">
    <location>
        <begin position="24"/>
        <end position="45"/>
    </location>
</feature>
<feature type="transmembrane region" description="Helical" evidence="10">
    <location>
        <begin position="133"/>
        <end position="150"/>
    </location>
</feature>
<evidence type="ECO:0000313" key="14">
    <source>
        <dbReference type="EMBL" id="KAK6363377.1"/>
    </source>
</evidence>
<dbReference type="InterPro" id="IPR013121">
    <property type="entry name" value="Fe_red_NAD-bd_6"/>
</dbReference>
<dbReference type="CDD" id="cd06186">
    <property type="entry name" value="NOX_Duox_like_FAD_NADP"/>
    <property type="match status" value="1"/>
</dbReference>
<evidence type="ECO:0000256" key="4">
    <source>
        <dbReference type="ARBA" id="ARBA00022982"/>
    </source>
</evidence>
<evidence type="ECO:0000259" key="12">
    <source>
        <dbReference type="Pfam" id="PF08022"/>
    </source>
</evidence>
<feature type="transmembrane region" description="Helical" evidence="10">
    <location>
        <begin position="162"/>
        <end position="182"/>
    </location>
</feature>
<feature type="compositionally biased region" description="Acidic residues" evidence="9">
    <location>
        <begin position="566"/>
        <end position="598"/>
    </location>
</feature>
<evidence type="ECO:0000313" key="15">
    <source>
        <dbReference type="Proteomes" id="UP001373714"/>
    </source>
</evidence>
<dbReference type="GO" id="GO:0000293">
    <property type="term" value="F:ferric-chelate reductase activity"/>
    <property type="evidence" value="ECO:0007669"/>
    <property type="project" value="UniProtKB-ARBA"/>
</dbReference>
<dbReference type="InterPro" id="IPR013112">
    <property type="entry name" value="FAD-bd_8"/>
</dbReference>
<dbReference type="Pfam" id="PF08022">
    <property type="entry name" value="FAD_binding_8"/>
    <property type="match status" value="1"/>
</dbReference>
<evidence type="ECO:0000256" key="8">
    <source>
        <dbReference type="ARBA" id="ARBA00023136"/>
    </source>
</evidence>
<dbReference type="InterPro" id="IPR039261">
    <property type="entry name" value="FNR_nucleotide-bd"/>
</dbReference>
<evidence type="ECO:0000256" key="5">
    <source>
        <dbReference type="ARBA" id="ARBA00022989"/>
    </source>
</evidence>
<comment type="subcellular location">
    <subcellularLocation>
        <location evidence="1">Membrane</location>
        <topology evidence="1">Multi-pass membrane protein</topology>
    </subcellularLocation>
</comment>
<dbReference type="EMBL" id="JAVHNS010000001">
    <property type="protein sequence ID" value="KAK6363377.1"/>
    <property type="molecule type" value="Genomic_DNA"/>
</dbReference>